<dbReference type="EMBL" id="CAJNDS010002500">
    <property type="protein sequence ID" value="CAE7500313.1"/>
    <property type="molecule type" value="Genomic_DNA"/>
</dbReference>
<gene>
    <name evidence="1" type="ORF">SNAT2548_LOCUS28019</name>
</gene>
<accession>A0A812SZR6</accession>
<protein>
    <submittedName>
        <fullName evidence="1">Uncharacterized protein</fullName>
    </submittedName>
</protein>
<reference evidence="1" key="1">
    <citation type="submission" date="2021-02" db="EMBL/GenBank/DDBJ databases">
        <authorList>
            <person name="Dougan E. K."/>
            <person name="Rhodes N."/>
            <person name="Thang M."/>
            <person name="Chan C."/>
        </authorList>
    </citation>
    <scope>NUCLEOTIDE SEQUENCE</scope>
</reference>
<sequence>MNDMFPQTKAHIIDYFCRVDEGAWSKDKKDAFGLCMCICGCDTDAHVACGCRKPPNTLASTSLVSICLPAGFLWLGLPVHCSFCRNTFSAFLGPCQMPES</sequence>
<proteinExistence type="predicted"/>
<evidence type="ECO:0000313" key="1">
    <source>
        <dbReference type="EMBL" id="CAE7500313.1"/>
    </source>
</evidence>
<dbReference type="Proteomes" id="UP000604046">
    <property type="component" value="Unassembled WGS sequence"/>
</dbReference>
<organism evidence="1 2">
    <name type="scientific">Symbiodinium natans</name>
    <dbReference type="NCBI Taxonomy" id="878477"/>
    <lineage>
        <taxon>Eukaryota</taxon>
        <taxon>Sar</taxon>
        <taxon>Alveolata</taxon>
        <taxon>Dinophyceae</taxon>
        <taxon>Suessiales</taxon>
        <taxon>Symbiodiniaceae</taxon>
        <taxon>Symbiodinium</taxon>
    </lineage>
</organism>
<comment type="caution">
    <text evidence="1">The sequence shown here is derived from an EMBL/GenBank/DDBJ whole genome shotgun (WGS) entry which is preliminary data.</text>
</comment>
<keyword evidence="2" id="KW-1185">Reference proteome</keyword>
<evidence type="ECO:0000313" key="2">
    <source>
        <dbReference type="Proteomes" id="UP000604046"/>
    </source>
</evidence>
<dbReference type="AlphaFoldDB" id="A0A812SZR6"/>
<name>A0A812SZR6_9DINO</name>